<dbReference type="InterPro" id="IPR025110">
    <property type="entry name" value="AMP-bd_C"/>
</dbReference>
<dbReference type="InterPro" id="IPR020845">
    <property type="entry name" value="AMP-binding_CS"/>
</dbReference>
<evidence type="ECO:0000259" key="3">
    <source>
        <dbReference type="Pfam" id="PF00501"/>
    </source>
</evidence>
<dbReference type="STRING" id="252740.A0A423VEW7"/>
<evidence type="ECO:0000256" key="2">
    <source>
        <dbReference type="ARBA" id="ARBA00022598"/>
    </source>
</evidence>
<evidence type="ECO:0000313" key="5">
    <source>
        <dbReference type="EMBL" id="ROV89533.1"/>
    </source>
</evidence>
<keyword evidence="2" id="KW-0436">Ligase</keyword>
<proteinExistence type="inferred from homology"/>
<dbReference type="InterPro" id="IPR000873">
    <property type="entry name" value="AMP-dep_synth/lig_dom"/>
</dbReference>
<evidence type="ECO:0008006" key="7">
    <source>
        <dbReference type="Google" id="ProtNLM"/>
    </source>
</evidence>
<comment type="similarity">
    <text evidence="1">Belongs to the ATP-dependent AMP-binding enzyme family.</text>
</comment>
<dbReference type="GO" id="GO:0016405">
    <property type="term" value="F:CoA-ligase activity"/>
    <property type="evidence" value="ECO:0007669"/>
    <property type="project" value="TreeGrafter"/>
</dbReference>
<dbReference type="InterPro" id="IPR042099">
    <property type="entry name" value="ANL_N_sf"/>
</dbReference>
<dbReference type="GO" id="GO:0019748">
    <property type="term" value="P:secondary metabolic process"/>
    <property type="evidence" value="ECO:0007669"/>
    <property type="project" value="TreeGrafter"/>
</dbReference>
<sequence>MASVVHRGPDGSVIYKAASHMDIPNLDLLTVLFDSRWCDCPDDALLHADATDPQNKYLTKARVRQLTTQLAHALRHTCGIGQHGPGSDVVLVVTMGHYTLQPLFFGTVAAGGIYSAASPSSTADELAYLVGLVEPKVIVCDKYTRAVASETVRKVGFPAGRLLVLGDGPGLDLTGAGGSGERLDLSPSRTLDWERITDPEELEGSVICVLFSSGTTGLPKGVRLSHRNVVAEAFVNGYRTLAHLPAAHIAGLQGYLVNAMYHGGTVYWMARFDLAGFLDYCKAFRITTFFSVPPIYLAIAKHPGITDHLDTIDHAVGGAAPLSAQVQAAAEKKMGRGKARLTQVWGLTETAGAITQMPPGQSEHTGSVSMLVANHEARVVGDDGRDVEPGAAGEMWVRGPVVTKGYWKNDRADAESFVDGWFCTGDIGLFRDGKFYIVDRKKELIKYKGMQVAPAELEATLVSHPMITDAAVIGVEKDGTEVPRAYVVVPGTNKEHLTSEQIVQWVDSKVANHKRLRGGVVLVDAVPRSPAGKILRKMLRDQAKAEEEDKVAAKL</sequence>
<feature type="domain" description="AMP-dependent synthetase/ligase" evidence="3">
    <location>
        <begin position="53"/>
        <end position="407"/>
    </location>
</feature>
<dbReference type="PANTHER" id="PTHR24096">
    <property type="entry name" value="LONG-CHAIN-FATTY-ACID--COA LIGASE"/>
    <property type="match status" value="1"/>
</dbReference>
<accession>A0A423VEW7</accession>
<comment type="caution">
    <text evidence="5">The sequence shown here is derived from an EMBL/GenBank/DDBJ whole genome shotgun (WGS) entry which is preliminary data.</text>
</comment>
<evidence type="ECO:0000313" key="6">
    <source>
        <dbReference type="Proteomes" id="UP000284375"/>
    </source>
</evidence>
<evidence type="ECO:0000259" key="4">
    <source>
        <dbReference type="Pfam" id="PF13193"/>
    </source>
</evidence>
<dbReference type="EMBL" id="LJZO01000057">
    <property type="protein sequence ID" value="ROV89533.1"/>
    <property type="molecule type" value="Genomic_DNA"/>
</dbReference>
<dbReference type="OrthoDB" id="1898221at2759"/>
<dbReference type="SUPFAM" id="SSF56801">
    <property type="entry name" value="Acetyl-CoA synthetase-like"/>
    <property type="match status" value="1"/>
</dbReference>
<dbReference type="Gene3D" id="3.30.300.30">
    <property type="match status" value="1"/>
</dbReference>
<dbReference type="PANTHER" id="PTHR24096:SF149">
    <property type="entry name" value="AMP-BINDING DOMAIN-CONTAINING PROTEIN-RELATED"/>
    <property type="match status" value="1"/>
</dbReference>
<dbReference type="Gene3D" id="3.40.50.12780">
    <property type="entry name" value="N-terminal domain of ligase-like"/>
    <property type="match status" value="1"/>
</dbReference>
<protein>
    <recommendedName>
        <fullName evidence="7">AMP-dependent synthetase/ligase domain-containing protein</fullName>
    </recommendedName>
</protein>
<reference evidence="5 6" key="1">
    <citation type="submission" date="2015-09" db="EMBL/GenBank/DDBJ databases">
        <title>Host preference determinants of Valsa canker pathogens revealed by comparative genomics.</title>
        <authorList>
            <person name="Yin Z."/>
            <person name="Huang L."/>
        </authorList>
    </citation>
    <scope>NUCLEOTIDE SEQUENCE [LARGE SCALE GENOMIC DNA]</scope>
    <source>
        <strain evidence="5 6">YSFL</strain>
    </source>
</reference>
<feature type="domain" description="AMP-binding enzyme C-terminal" evidence="4">
    <location>
        <begin position="456"/>
        <end position="533"/>
    </location>
</feature>
<organism evidence="5 6">
    <name type="scientific">Cytospora chrysosperma</name>
    <name type="common">Cytospora canker fungus</name>
    <name type="synonym">Sphaeria chrysosperma</name>
    <dbReference type="NCBI Taxonomy" id="252740"/>
    <lineage>
        <taxon>Eukaryota</taxon>
        <taxon>Fungi</taxon>
        <taxon>Dikarya</taxon>
        <taxon>Ascomycota</taxon>
        <taxon>Pezizomycotina</taxon>
        <taxon>Sordariomycetes</taxon>
        <taxon>Sordariomycetidae</taxon>
        <taxon>Diaporthales</taxon>
        <taxon>Cytosporaceae</taxon>
        <taxon>Cytospora</taxon>
    </lineage>
</organism>
<dbReference type="FunFam" id="3.30.300.30:FF:000007">
    <property type="entry name" value="4-coumarate--CoA ligase 2"/>
    <property type="match status" value="1"/>
</dbReference>
<dbReference type="Proteomes" id="UP000284375">
    <property type="component" value="Unassembled WGS sequence"/>
</dbReference>
<dbReference type="Pfam" id="PF13193">
    <property type="entry name" value="AMP-binding_C"/>
    <property type="match status" value="1"/>
</dbReference>
<evidence type="ECO:0000256" key="1">
    <source>
        <dbReference type="ARBA" id="ARBA00006432"/>
    </source>
</evidence>
<dbReference type="PROSITE" id="PS00455">
    <property type="entry name" value="AMP_BINDING"/>
    <property type="match status" value="1"/>
</dbReference>
<dbReference type="Pfam" id="PF00501">
    <property type="entry name" value="AMP-binding"/>
    <property type="match status" value="1"/>
</dbReference>
<gene>
    <name evidence="5" type="ORF">VSDG_08535</name>
</gene>
<dbReference type="InterPro" id="IPR045851">
    <property type="entry name" value="AMP-bd_C_sf"/>
</dbReference>
<keyword evidence="6" id="KW-1185">Reference proteome</keyword>
<name>A0A423VEW7_CYTCH</name>
<dbReference type="AlphaFoldDB" id="A0A423VEW7"/>